<reference evidence="1 2" key="1">
    <citation type="submission" date="2019-08" db="EMBL/GenBank/DDBJ databases">
        <title>The genome sequence of a newly discovered highly antifungal drug resistant Aspergillus species, Aspergillus tanneri NIH 1004.</title>
        <authorList>
            <person name="Mounaud S."/>
            <person name="Singh I."/>
            <person name="Joardar V."/>
            <person name="Pakala S."/>
            <person name="Pakala S."/>
            <person name="Venepally P."/>
            <person name="Chung J.K."/>
            <person name="Losada L."/>
            <person name="Nierman W.C."/>
        </authorList>
    </citation>
    <scope>NUCLEOTIDE SEQUENCE [LARGE SCALE GENOMIC DNA]</scope>
    <source>
        <strain evidence="1 2">NIH1004</strain>
    </source>
</reference>
<accession>A0A5M9M8S0</accession>
<gene>
    <name evidence="1" type="ORF">ATNIH1004_001991</name>
</gene>
<evidence type="ECO:0000313" key="2">
    <source>
        <dbReference type="Proteomes" id="UP000324241"/>
    </source>
</evidence>
<organism evidence="1 2">
    <name type="scientific">Aspergillus tanneri</name>
    <dbReference type="NCBI Taxonomy" id="1220188"/>
    <lineage>
        <taxon>Eukaryota</taxon>
        <taxon>Fungi</taxon>
        <taxon>Dikarya</taxon>
        <taxon>Ascomycota</taxon>
        <taxon>Pezizomycotina</taxon>
        <taxon>Eurotiomycetes</taxon>
        <taxon>Eurotiomycetidae</taxon>
        <taxon>Eurotiales</taxon>
        <taxon>Aspergillaceae</taxon>
        <taxon>Aspergillus</taxon>
        <taxon>Aspergillus subgen. Circumdati</taxon>
    </lineage>
</organism>
<sequence length="147" mass="16791">MERSVVTAKKLGACIRDRTSSGSPWSSLGYVEAQISPSFWKATLATDKGLPAYSWDHRKRYWESLSRVPKIPSWWYAITPIGPAIYQRINKRDVLEEYSARRGRIWAQDTSTKAKVWLQLPFTFSSLVAAAWLCGCKPIRLALLEIQ</sequence>
<proteinExistence type="predicted"/>
<name>A0A5M9M8S0_9EURO</name>
<dbReference type="Proteomes" id="UP000324241">
    <property type="component" value="Unassembled WGS sequence"/>
</dbReference>
<dbReference type="RefSeq" id="XP_033420685.1">
    <property type="nucleotide sequence ID" value="XM_033566686.1"/>
</dbReference>
<dbReference type="AlphaFoldDB" id="A0A5M9M8S0"/>
<dbReference type="EMBL" id="QUQM01000011">
    <property type="protein sequence ID" value="KAA8641323.1"/>
    <property type="molecule type" value="Genomic_DNA"/>
</dbReference>
<comment type="caution">
    <text evidence="1">The sequence shown here is derived from an EMBL/GenBank/DDBJ whole genome shotgun (WGS) entry which is preliminary data.</text>
</comment>
<dbReference type="GeneID" id="54324693"/>
<evidence type="ECO:0000313" key="1">
    <source>
        <dbReference type="EMBL" id="KAA8641323.1"/>
    </source>
</evidence>
<protein>
    <submittedName>
        <fullName evidence="1">Uncharacterized protein</fullName>
    </submittedName>
</protein>